<dbReference type="GO" id="GO:0005730">
    <property type="term" value="C:nucleolus"/>
    <property type="evidence" value="ECO:0007669"/>
    <property type="project" value="UniProtKB-SubCell"/>
</dbReference>
<dbReference type="Proteomes" id="UP000028545">
    <property type="component" value="Unassembled WGS sequence"/>
</dbReference>
<evidence type="ECO:0000256" key="7">
    <source>
        <dbReference type="ARBA" id="ARBA00023054"/>
    </source>
</evidence>
<dbReference type="GeneID" id="27718349"/>
<evidence type="ECO:0000256" key="9">
    <source>
        <dbReference type="SAM" id="MobiDB-lite"/>
    </source>
</evidence>
<gene>
    <name evidence="10" type="ORF">SAPIO_CDS0197</name>
</gene>
<dbReference type="KEGG" id="sapo:SAPIO_CDS0197"/>
<evidence type="ECO:0000256" key="6">
    <source>
        <dbReference type="ARBA" id="ARBA00022552"/>
    </source>
</evidence>
<comment type="subcellular location">
    <subcellularLocation>
        <location evidence="2">Nucleus</location>
        <location evidence="2">Nucleolus</location>
    </subcellularLocation>
</comment>
<dbReference type="AlphaFoldDB" id="A0A084GHQ7"/>
<evidence type="ECO:0000256" key="2">
    <source>
        <dbReference type="ARBA" id="ARBA00004604"/>
    </source>
</evidence>
<evidence type="ECO:0000256" key="4">
    <source>
        <dbReference type="ARBA" id="ARBA00018689"/>
    </source>
</evidence>
<feature type="region of interest" description="Disordered" evidence="9">
    <location>
        <begin position="203"/>
        <end position="268"/>
    </location>
</feature>
<dbReference type="InterPro" id="IPR050786">
    <property type="entry name" value="EFG1_rRNA-proc"/>
</dbReference>
<dbReference type="InterPro" id="IPR019310">
    <property type="entry name" value="Efg1"/>
</dbReference>
<comment type="function">
    <text evidence="1">Involved in rRNA processing.</text>
</comment>
<evidence type="ECO:0000256" key="3">
    <source>
        <dbReference type="ARBA" id="ARBA00006916"/>
    </source>
</evidence>
<protein>
    <recommendedName>
        <fullName evidence="4">rRNA-processing protein EFG1</fullName>
    </recommendedName>
    <alternativeName>
        <fullName evidence="5">rRNA-processing protein efg1</fullName>
    </alternativeName>
</protein>
<dbReference type="RefSeq" id="XP_016646668.1">
    <property type="nucleotide sequence ID" value="XM_016783035.1"/>
</dbReference>
<evidence type="ECO:0000313" key="10">
    <source>
        <dbReference type="EMBL" id="KEZ46869.1"/>
    </source>
</evidence>
<feature type="compositionally biased region" description="Basic residues" evidence="9">
    <location>
        <begin position="26"/>
        <end position="38"/>
    </location>
</feature>
<comment type="caution">
    <text evidence="10">The sequence shown here is derived from an EMBL/GenBank/DDBJ whole genome shotgun (WGS) entry which is preliminary data.</text>
</comment>
<dbReference type="EMBL" id="JOWA01000011">
    <property type="protein sequence ID" value="KEZ46869.1"/>
    <property type="molecule type" value="Genomic_DNA"/>
</dbReference>
<dbReference type="OMA" id="KCMEEGT"/>
<dbReference type="OrthoDB" id="47732at2759"/>
<proteinExistence type="inferred from homology"/>
<evidence type="ECO:0000313" key="11">
    <source>
        <dbReference type="Proteomes" id="UP000028545"/>
    </source>
</evidence>
<dbReference type="GO" id="GO:0030688">
    <property type="term" value="C:preribosome, small subunit precursor"/>
    <property type="evidence" value="ECO:0007669"/>
    <property type="project" value="TreeGrafter"/>
</dbReference>
<organism evidence="10 11">
    <name type="scientific">Pseudallescheria apiosperma</name>
    <name type="common">Scedosporium apiospermum</name>
    <dbReference type="NCBI Taxonomy" id="563466"/>
    <lineage>
        <taxon>Eukaryota</taxon>
        <taxon>Fungi</taxon>
        <taxon>Dikarya</taxon>
        <taxon>Ascomycota</taxon>
        <taxon>Pezizomycotina</taxon>
        <taxon>Sordariomycetes</taxon>
        <taxon>Hypocreomycetidae</taxon>
        <taxon>Microascales</taxon>
        <taxon>Microascaceae</taxon>
        <taxon>Scedosporium</taxon>
    </lineage>
</organism>
<dbReference type="Pfam" id="PF10153">
    <property type="entry name" value="Efg1"/>
    <property type="match status" value="1"/>
</dbReference>
<accession>A0A084GHQ7</accession>
<keyword evidence="8" id="KW-0539">Nucleus</keyword>
<evidence type="ECO:0000256" key="8">
    <source>
        <dbReference type="ARBA" id="ARBA00023242"/>
    </source>
</evidence>
<dbReference type="VEuPathDB" id="FungiDB:SAPIO_CDS0197"/>
<keyword evidence="7" id="KW-0175">Coiled coil</keyword>
<evidence type="ECO:0000256" key="5">
    <source>
        <dbReference type="ARBA" id="ARBA00019827"/>
    </source>
</evidence>
<dbReference type="PANTHER" id="PTHR33911">
    <property type="entry name" value="RRNA-PROCESSING PROTEIN EFG1"/>
    <property type="match status" value="1"/>
</dbReference>
<feature type="region of interest" description="Disordered" evidence="9">
    <location>
        <begin position="1"/>
        <end position="49"/>
    </location>
</feature>
<feature type="region of interest" description="Disordered" evidence="9">
    <location>
        <begin position="163"/>
        <end position="187"/>
    </location>
</feature>
<evidence type="ECO:0000256" key="1">
    <source>
        <dbReference type="ARBA" id="ARBA00002773"/>
    </source>
</evidence>
<keyword evidence="6" id="KW-0698">rRNA processing</keyword>
<sequence>MASKRSFSEMEKPEALDNSGTTSSRPTKRKRFGGKPKSKSKEGSVNALKKRVRTIQRRLQRDDDIAADIKIELERELVAHQATIEEKAYRKKRSEMIKRYHMVRFFERQKAERLVKQLKRKVEATSSDDEDTEELKKKLHVAEVDLAYTKYFPFLEPYISIYPKKGPKADETTPTAKAALDAERPPMWKEVETALEEGDRALEKLRDRNPDGGAIASTTDLDSSRSFTSSSKSKKVETASKKKKKSKYDEMEVEESEGESGSDGFFEQ</sequence>
<name>A0A084GHQ7_PSEDA</name>
<reference evidence="10 11" key="1">
    <citation type="journal article" date="2014" name="Genome Announc.">
        <title>Draft genome sequence of the pathogenic fungus Scedosporium apiospermum.</title>
        <authorList>
            <person name="Vandeputte P."/>
            <person name="Ghamrawi S."/>
            <person name="Rechenmann M."/>
            <person name="Iltis A."/>
            <person name="Giraud S."/>
            <person name="Fleury M."/>
            <person name="Thornton C."/>
            <person name="Delhaes L."/>
            <person name="Meyer W."/>
            <person name="Papon N."/>
            <person name="Bouchara J.P."/>
        </authorList>
    </citation>
    <scope>NUCLEOTIDE SEQUENCE [LARGE SCALE GENOMIC DNA]</scope>
    <source>
        <strain evidence="10 11">IHEM 14462</strain>
    </source>
</reference>
<comment type="similarity">
    <text evidence="3">Belongs to the EFG1 family.</text>
</comment>
<dbReference type="GO" id="GO:0000462">
    <property type="term" value="P:maturation of SSU-rRNA from tricistronic rRNA transcript (SSU-rRNA, 5.8S rRNA, LSU-rRNA)"/>
    <property type="evidence" value="ECO:0007669"/>
    <property type="project" value="TreeGrafter"/>
</dbReference>
<feature type="compositionally biased region" description="Acidic residues" evidence="9">
    <location>
        <begin position="251"/>
        <end position="260"/>
    </location>
</feature>
<dbReference type="HOGENOM" id="CLU_066912_0_0_1"/>
<keyword evidence="11" id="KW-1185">Reference proteome</keyword>
<feature type="compositionally biased region" description="Basic and acidic residues" evidence="9">
    <location>
        <begin position="1"/>
        <end position="15"/>
    </location>
</feature>
<dbReference type="PANTHER" id="PTHR33911:SF1">
    <property type="entry name" value="RRNA-PROCESSING PROTEIN EFG1"/>
    <property type="match status" value="1"/>
</dbReference>